<accession>A0A5E7VDG9</accession>
<evidence type="ECO:0000259" key="1">
    <source>
        <dbReference type="Pfam" id="PF12973"/>
    </source>
</evidence>
<dbReference type="Gene3D" id="2.60.120.10">
    <property type="entry name" value="Jelly Rolls"/>
    <property type="match status" value="1"/>
</dbReference>
<dbReference type="OrthoDB" id="564955at2"/>
<feature type="domain" description="ChrR-like cupin" evidence="1">
    <location>
        <begin position="30"/>
        <end position="121"/>
    </location>
</feature>
<organism evidence="2 3">
    <name type="scientific">Pseudomonas fluorescens</name>
    <dbReference type="NCBI Taxonomy" id="294"/>
    <lineage>
        <taxon>Bacteria</taxon>
        <taxon>Pseudomonadati</taxon>
        <taxon>Pseudomonadota</taxon>
        <taxon>Gammaproteobacteria</taxon>
        <taxon>Pseudomonadales</taxon>
        <taxon>Pseudomonadaceae</taxon>
        <taxon>Pseudomonas</taxon>
    </lineage>
</organism>
<dbReference type="Pfam" id="PF12973">
    <property type="entry name" value="Cupin_7"/>
    <property type="match status" value="1"/>
</dbReference>
<dbReference type="InterPro" id="IPR011051">
    <property type="entry name" value="RmlC_Cupin_sf"/>
</dbReference>
<dbReference type="InterPro" id="IPR025979">
    <property type="entry name" value="ChrR-like_cupin_dom"/>
</dbReference>
<dbReference type="CDD" id="cd20302">
    <property type="entry name" value="cupin_DAD"/>
    <property type="match status" value="1"/>
</dbReference>
<dbReference type="EMBL" id="CABVJF010000023">
    <property type="protein sequence ID" value="VVQ20656.1"/>
    <property type="molecule type" value="Genomic_DNA"/>
</dbReference>
<reference evidence="2 3" key="1">
    <citation type="submission" date="2019-09" db="EMBL/GenBank/DDBJ databases">
        <authorList>
            <person name="Chandra G."/>
            <person name="Truman W A."/>
        </authorList>
    </citation>
    <scope>NUCLEOTIDE SEQUENCE [LARGE SCALE GENOMIC DNA]</scope>
    <source>
        <strain evidence="2">PS928</strain>
    </source>
</reference>
<name>A0A5E7VDG9_PSEFL</name>
<proteinExistence type="predicted"/>
<protein>
    <recommendedName>
        <fullName evidence="1">ChrR-like cupin domain-containing protein</fullName>
    </recommendedName>
</protein>
<dbReference type="AlphaFoldDB" id="A0A5E7VDG9"/>
<dbReference type="SUPFAM" id="SSF51182">
    <property type="entry name" value="RmlC-like cupins"/>
    <property type="match status" value="1"/>
</dbReference>
<gene>
    <name evidence="2" type="ORF">PS928_05036</name>
</gene>
<evidence type="ECO:0000313" key="2">
    <source>
        <dbReference type="EMBL" id="VVQ20656.1"/>
    </source>
</evidence>
<dbReference type="Proteomes" id="UP000381378">
    <property type="component" value="Unassembled WGS sequence"/>
</dbReference>
<dbReference type="InterPro" id="IPR014710">
    <property type="entry name" value="RmlC-like_jellyroll"/>
</dbReference>
<dbReference type="RefSeq" id="WP_150787554.1">
    <property type="nucleotide sequence ID" value="NZ_CABVJF010000023.1"/>
</dbReference>
<evidence type="ECO:0000313" key="3">
    <source>
        <dbReference type="Proteomes" id="UP000381378"/>
    </source>
</evidence>
<sequence>MAFPIPFYDHKDLLSLDTNELPIYENAMAPYFPGVDVQPLFLDPSVGIWVLRVIFHPGVMLPCHYHTGTVHLFTLSGKWNYVEHPDQPQTAGCYLYEPGGSIHTFMTPADNTEPTDTFMVVYGANVNFDKEGNYVNMMDASDIMQMIDRLTRERGLEPAKYIRPGPASYSIGR</sequence>